<dbReference type="EMBL" id="BDIP01005723">
    <property type="protein sequence ID" value="GIQ90064.1"/>
    <property type="molecule type" value="Genomic_DNA"/>
</dbReference>
<keyword evidence="3" id="KW-1185">Reference proteome</keyword>
<gene>
    <name evidence="2" type="ORF">KIPB_012711</name>
</gene>
<proteinExistence type="predicted"/>
<protein>
    <submittedName>
        <fullName evidence="2">Uncharacterized protein</fullName>
    </submittedName>
</protein>
<accession>A0A9K3D9X0</accession>
<name>A0A9K3D9X0_9EUKA</name>
<feature type="non-terminal residue" evidence="2">
    <location>
        <position position="67"/>
    </location>
</feature>
<evidence type="ECO:0000313" key="2">
    <source>
        <dbReference type="EMBL" id="GIQ90064.1"/>
    </source>
</evidence>
<organism evidence="2 3">
    <name type="scientific">Kipferlia bialata</name>
    <dbReference type="NCBI Taxonomy" id="797122"/>
    <lineage>
        <taxon>Eukaryota</taxon>
        <taxon>Metamonada</taxon>
        <taxon>Carpediemonas-like organisms</taxon>
        <taxon>Kipferlia</taxon>
    </lineage>
</organism>
<dbReference type="Proteomes" id="UP000265618">
    <property type="component" value="Unassembled WGS sequence"/>
</dbReference>
<evidence type="ECO:0000256" key="1">
    <source>
        <dbReference type="SAM" id="MobiDB-lite"/>
    </source>
</evidence>
<comment type="caution">
    <text evidence="2">The sequence shown here is derived from an EMBL/GenBank/DDBJ whole genome shotgun (WGS) entry which is preliminary data.</text>
</comment>
<evidence type="ECO:0000313" key="3">
    <source>
        <dbReference type="Proteomes" id="UP000265618"/>
    </source>
</evidence>
<feature type="compositionally biased region" description="Basic and acidic residues" evidence="1">
    <location>
        <begin position="22"/>
        <end position="45"/>
    </location>
</feature>
<reference evidence="2 3" key="1">
    <citation type="journal article" date="2018" name="PLoS ONE">
        <title>The draft genome of Kipferlia bialata reveals reductive genome evolution in fornicate parasites.</title>
        <authorList>
            <person name="Tanifuji G."/>
            <person name="Takabayashi S."/>
            <person name="Kume K."/>
            <person name="Takagi M."/>
            <person name="Nakayama T."/>
            <person name="Kamikawa R."/>
            <person name="Inagaki Y."/>
            <person name="Hashimoto T."/>
        </authorList>
    </citation>
    <scope>NUCLEOTIDE SEQUENCE [LARGE SCALE GENOMIC DNA]</scope>
    <source>
        <strain evidence="2">NY0173</strain>
    </source>
</reference>
<feature type="region of interest" description="Disordered" evidence="1">
    <location>
        <begin position="1"/>
        <end position="67"/>
    </location>
</feature>
<dbReference type="AlphaFoldDB" id="A0A9K3D9X0"/>
<sequence>DLFQTDVSIDDATSPDRGVGMGEDRGMRTPMRDREREQERERDEAVSEPFFSSEDEDGRPDDYPMFD</sequence>